<dbReference type="GO" id="GO:0003723">
    <property type="term" value="F:RNA binding"/>
    <property type="evidence" value="ECO:0007669"/>
    <property type="project" value="UniProtKB-UniRule"/>
</dbReference>
<dbReference type="PRINTS" id="PR02012">
    <property type="entry name" value="RCMTNOP2"/>
</dbReference>
<name>A0A0C2Z223_9AGAM</name>
<dbReference type="CDD" id="cd02440">
    <property type="entry name" value="AdoMet_MTases"/>
    <property type="match status" value="1"/>
</dbReference>
<evidence type="ECO:0000259" key="12">
    <source>
        <dbReference type="PROSITE" id="PS51686"/>
    </source>
</evidence>
<gene>
    <name evidence="13" type="ORF">SCLCIDRAFT_1220872</name>
</gene>
<dbReference type="OrthoDB" id="427002at2759"/>
<evidence type="ECO:0000256" key="6">
    <source>
        <dbReference type="ARBA" id="ARBA00022691"/>
    </source>
</evidence>
<dbReference type="InParanoid" id="A0A0C2Z223"/>
<dbReference type="Gene3D" id="3.30.70.1170">
    <property type="entry name" value="Sun protein, domain 3"/>
    <property type="match status" value="1"/>
</dbReference>
<dbReference type="PANTHER" id="PTHR22807:SF30">
    <property type="entry name" value="28S RRNA (CYTOSINE(4447)-C(5))-METHYLTRANSFERASE-RELATED"/>
    <property type="match status" value="1"/>
</dbReference>
<evidence type="ECO:0000256" key="2">
    <source>
        <dbReference type="ARBA" id="ARBA00007494"/>
    </source>
</evidence>
<feature type="binding site" evidence="10">
    <location>
        <begin position="414"/>
        <end position="420"/>
    </location>
    <ligand>
        <name>S-adenosyl-L-methionine</name>
        <dbReference type="ChEBI" id="CHEBI:59789"/>
    </ligand>
</feature>
<dbReference type="InterPro" id="IPR018314">
    <property type="entry name" value="RsmB/NOL1/NOP2-like_CS"/>
</dbReference>
<dbReference type="NCBIfam" id="TIGR00446">
    <property type="entry name" value="nop2p"/>
    <property type="match status" value="1"/>
</dbReference>
<dbReference type="InterPro" id="IPR049560">
    <property type="entry name" value="MeTrfase_RsmB-F_NOP2_cat"/>
</dbReference>
<dbReference type="GO" id="GO:0009383">
    <property type="term" value="F:rRNA (cytosine-C5-)-methyltransferase activity"/>
    <property type="evidence" value="ECO:0007669"/>
    <property type="project" value="TreeGrafter"/>
</dbReference>
<dbReference type="GO" id="GO:0005730">
    <property type="term" value="C:nucleolus"/>
    <property type="evidence" value="ECO:0007669"/>
    <property type="project" value="UniProtKB-SubCell"/>
</dbReference>
<dbReference type="InterPro" id="IPR001678">
    <property type="entry name" value="MeTrfase_RsmB-F_NOP2_dom"/>
</dbReference>
<dbReference type="PRINTS" id="PR02008">
    <property type="entry name" value="RCMTFAMILY"/>
</dbReference>
<dbReference type="InterPro" id="IPR023267">
    <property type="entry name" value="RCMT"/>
</dbReference>
<evidence type="ECO:0000256" key="3">
    <source>
        <dbReference type="ARBA" id="ARBA00022517"/>
    </source>
</evidence>
<dbReference type="AlphaFoldDB" id="A0A0C2Z223"/>
<evidence type="ECO:0000256" key="5">
    <source>
        <dbReference type="ARBA" id="ARBA00022679"/>
    </source>
</evidence>
<keyword evidence="3" id="KW-0690">Ribosome biogenesis</keyword>
<dbReference type="GO" id="GO:0000470">
    <property type="term" value="P:maturation of LSU-rRNA"/>
    <property type="evidence" value="ECO:0007669"/>
    <property type="project" value="TreeGrafter"/>
</dbReference>
<keyword evidence="7 10" id="KW-0694">RNA-binding</keyword>
<keyword evidence="8" id="KW-0539">Nucleus</keyword>
<dbReference type="SUPFAM" id="SSF53335">
    <property type="entry name" value="S-adenosyl-L-methionine-dependent methyltransferases"/>
    <property type="match status" value="1"/>
</dbReference>
<evidence type="ECO:0000256" key="10">
    <source>
        <dbReference type="PROSITE-ProRule" id="PRU01023"/>
    </source>
</evidence>
<dbReference type="Pfam" id="PF01189">
    <property type="entry name" value="Methyltr_RsmB-F"/>
    <property type="match status" value="1"/>
</dbReference>
<dbReference type="GO" id="GO:0070475">
    <property type="term" value="P:rRNA base methylation"/>
    <property type="evidence" value="ECO:0007669"/>
    <property type="project" value="TreeGrafter"/>
</dbReference>
<dbReference type="PROSITE" id="PS51686">
    <property type="entry name" value="SAM_MT_RSMB_NOP"/>
    <property type="match status" value="1"/>
</dbReference>
<evidence type="ECO:0000313" key="14">
    <source>
        <dbReference type="Proteomes" id="UP000053989"/>
    </source>
</evidence>
<accession>A0A0C2Z223</accession>
<dbReference type="STRING" id="1036808.A0A0C2Z223"/>
<dbReference type="HOGENOM" id="CLU_005316_3_2_1"/>
<feature type="region of interest" description="Disordered" evidence="11">
    <location>
        <begin position="1"/>
        <end position="193"/>
    </location>
</feature>
<reference evidence="14" key="2">
    <citation type="submission" date="2015-01" db="EMBL/GenBank/DDBJ databases">
        <title>Evolutionary Origins and Diversification of the Mycorrhizal Mutualists.</title>
        <authorList>
            <consortium name="DOE Joint Genome Institute"/>
            <consortium name="Mycorrhizal Genomics Consortium"/>
            <person name="Kohler A."/>
            <person name="Kuo A."/>
            <person name="Nagy L.G."/>
            <person name="Floudas D."/>
            <person name="Copeland A."/>
            <person name="Barry K.W."/>
            <person name="Cichocki N."/>
            <person name="Veneault-Fourrey C."/>
            <person name="LaButti K."/>
            <person name="Lindquist E.A."/>
            <person name="Lipzen A."/>
            <person name="Lundell T."/>
            <person name="Morin E."/>
            <person name="Murat C."/>
            <person name="Riley R."/>
            <person name="Ohm R."/>
            <person name="Sun H."/>
            <person name="Tunlid A."/>
            <person name="Henrissat B."/>
            <person name="Grigoriev I.V."/>
            <person name="Hibbett D.S."/>
            <person name="Martin F."/>
        </authorList>
    </citation>
    <scope>NUCLEOTIDE SEQUENCE [LARGE SCALE GENOMIC DNA]</scope>
    <source>
        <strain evidence="14">Foug A</strain>
    </source>
</reference>
<feature type="region of interest" description="Disordered" evidence="11">
    <location>
        <begin position="651"/>
        <end position="678"/>
    </location>
</feature>
<feature type="compositionally biased region" description="Basic and acidic residues" evidence="11">
    <location>
        <begin position="668"/>
        <end position="678"/>
    </location>
</feature>
<evidence type="ECO:0000256" key="11">
    <source>
        <dbReference type="SAM" id="MobiDB-lite"/>
    </source>
</evidence>
<dbReference type="PANTHER" id="PTHR22807">
    <property type="entry name" value="NOP2 YEAST -RELATED NOL1/NOP2/FMU SUN DOMAIN-CONTAINING"/>
    <property type="match status" value="1"/>
</dbReference>
<evidence type="ECO:0000256" key="9">
    <source>
        <dbReference type="ARBA" id="ARBA00082314"/>
    </source>
</evidence>
<dbReference type="EMBL" id="KN822126">
    <property type="protein sequence ID" value="KIM55888.1"/>
    <property type="molecule type" value="Genomic_DNA"/>
</dbReference>
<keyword evidence="5 10" id="KW-0808">Transferase</keyword>
<evidence type="ECO:0000256" key="4">
    <source>
        <dbReference type="ARBA" id="ARBA00022603"/>
    </source>
</evidence>
<dbReference type="InterPro" id="IPR029063">
    <property type="entry name" value="SAM-dependent_MTases_sf"/>
</dbReference>
<reference evidence="13 14" key="1">
    <citation type="submission" date="2014-04" db="EMBL/GenBank/DDBJ databases">
        <authorList>
            <consortium name="DOE Joint Genome Institute"/>
            <person name="Kuo A."/>
            <person name="Kohler A."/>
            <person name="Nagy L.G."/>
            <person name="Floudas D."/>
            <person name="Copeland A."/>
            <person name="Barry K.W."/>
            <person name="Cichocki N."/>
            <person name="Veneault-Fourrey C."/>
            <person name="LaButti K."/>
            <person name="Lindquist E.A."/>
            <person name="Lipzen A."/>
            <person name="Lundell T."/>
            <person name="Morin E."/>
            <person name="Murat C."/>
            <person name="Sun H."/>
            <person name="Tunlid A."/>
            <person name="Henrissat B."/>
            <person name="Grigoriev I.V."/>
            <person name="Hibbett D.S."/>
            <person name="Martin F."/>
            <person name="Nordberg H.P."/>
            <person name="Cantor M.N."/>
            <person name="Hua S.X."/>
        </authorList>
    </citation>
    <scope>NUCLEOTIDE SEQUENCE [LARGE SCALE GENOMIC DNA]</scope>
    <source>
        <strain evidence="13 14">Foug A</strain>
    </source>
</reference>
<dbReference type="FunCoup" id="A0A0C2Z223">
    <property type="interactions" value="222"/>
</dbReference>
<keyword evidence="6 10" id="KW-0949">S-adenosyl-L-methionine</keyword>
<dbReference type="Gene3D" id="3.40.50.150">
    <property type="entry name" value="Vaccinia Virus protein VP39"/>
    <property type="match status" value="1"/>
</dbReference>
<feature type="compositionally biased region" description="Basic and acidic residues" evidence="11">
    <location>
        <begin position="32"/>
        <end position="61"/>
    </location>
</feature>
<sequence>MGGRRTKYKQPPPAPLQELKQDRPSSKKLGKRKADADLDSERVNTRPAKKAKEGSKGERQKVQKAGKQHNGKPSVESRKGVKPPARSNGKSKKREEEDELLGVESGGESEGWEDMSDMGEEEVMVGNLSDMESGQEDDDLLQKAPEELYLGSDEDEEVTLFSKKVTSPPGSDDASSSDDEHSEGEGGRVTMTNMEARSRALDEAAAREAELDLEEVQHAAADEGGDDVDMEGDDEDGEPFHLPTAEEREEEKKGVADIHIVQRRMRRCVRILSNFKKLAEKGRSRSEYVEQLITDIASYFGYNQFLAEKLFQLFSVAEAIEFFEANEMSRPVTIRTNTLRTRRRDLAQALINRGVNLEPIGKWTNVGLQIFESTVPIGATPEYLAGHYMLQAASSFLPVIALGPQPDERILDMASAPGGKATHISALLQNTGHVFANDTNKARTKSLAANVHRMGCKNVTVCSYDGREFPKVMGGFDRVLLDAPCSGTGVISKDSSVKVNKTDRDFTLLSHLQKQLILCAIDSVSPESKTGGYLVYSTCSVTVDENEAVVDYALKKRPNVTLVDTGIGFGREGFTQYRGKTFHPSLSLTRRFYPHVHNMDGFFVAKFKVEKRAKVKRSGGDAGAVIDQVIDTVVEEDVRFDSEEDKKYIEEGRRRQMKAKGLRVPPRQKVEHDMSAAA</sequence>
<dbReference type="PROSITE" id="PS01153">
    <property type="entry name" value="NOL1_NOP2_SUN"/>
    <property type="match status" value="1"/>
</dbReference>
<feature type="domain" description="SAM-dependent MTase RsmB/NOP-type" evidence="12">
    <location>
        <begin position="322"/>
        <end position="610"/>
    </location>
</feature>
<dbReference type="FunFam" id="3.30.70.1170:FF:000001">
    <property type="entry name" value="Ribosomal RNA methyltransferase Nop2"/>
    <property type="match status" value="1"/>
</dbReference>
<evidence type="ECO:0000256" key="8">
    <source>
        <dbReference type="ARBA" id="ARBA00023242"/>
    </source>
</evidence>
<dbReference type="Proteomes" id="UP000053989">
    <property type="component" value="Unassembled WGS sequence"/>
</dbReference>
<evidence type="ECO:0000313" key="13">
    <source>
        <dbReference type="EMBL" id="KIM55888.1"/>
    </source>
</evidence>
<protein>
    <recommendedName>
        <fullName evidence="9">Nucleolar protein 2</fullName>
    </recommendedName>
</protein>
<evidence type="ECO:0000256" key="1">
    <source>
        <dbReference type="ARBA" id="ARBA00004604"/>
    </source>
</evidence>
<feature type="binding site" evidence="10">
    <location>
        <position position="465"/>
    </location>
    <ligand>
        <name>S-adenosyl-L-methionine</name>
        <dbReference type="ChEBI" id="CHEBI:59789"/>
    </ligand>
</feature>
<evidence type="ECO:0000256" key="7">
    <source>
        <dbReference type="ARBA" id="ARBA00022884"/>
    </source>
</evidence>
<feature type="binding site" evidence="10">
    <location>
        <position position="438"/>
    </location>
    <ligand>
        <name>S-adenosyl-L-methionine</name>
        <dbReference type="ChEBI" id="CHEBI:59789"/>
    </ligand>
</feature>
<keyword evidence="4 10" id="KW-0489">Methyltransferase</keyword>
<dbReference type="InterPro" id="IPR011023">
    <property type="entry name" value="Nop2p"/>
</dbReference>
<feature type="active site" description="Nucleophile" evidence="10">
    <location>
        <position position="539"/>
    </location>
</feature>
<organism evidence="13 14">
    <name type="scientific">Scleroderma citrinum Foug A</name>
    <dbReference type="NCBI Taxonomy" id="1036808"/>
    <lineage>
        <taxon>Eukaryota</taxon>
        <taxon>Fungi</taxon>
        <taxon>Dikarya</taxon>
        <taxon>Basidiomycota</taxon>
        <taxon>Agaricomycotina</taxon>
        <taxon>Agaricomycetes</taxon>
        <taxon>Agaricomycetidae</taxon>
        <taxon>Boletales</taxon>
        <taxon>Sclerodermatineae</taxon>
        <taxon>Sclerodermataceae</taxon>
        <taxon>Scleroderma</taxon>
    </lineage>
</organism>
<feature type="compositionally biased region" description="Acidic residues" evidence="11">
    <location>
        <begin position="110"/>
        <end position="123"/>
    </location>
</feature>
<feature type="binding site" evidence="10">
    <location>
        <position position="482"/>
    </location>
    <ligand>
        <name>S-adenosyl-L-methionine</name>
        <dbReference type="ChEBI" id="CHEBI:59789"/>
    </ligand>
</feature>
<keyword evidence="14" id="KW-1185">Reference proteome</keyword>
<comment type="similarity">
    <text evidence="2 10">Belongs to the class I-like SAM-binding methyltransferase superfamily. RsmB/NOP family.</text>
</comment>
<proteinExistence type="inferred from homology"/>
<comment type="subcellular location">
    <subcellularLocation>
        <location evidence="1">Nucleus</location>
        <location evidence="1">Nucleolus</location>
    </subcellularLocation>
</comment>
<dbReference type="InterPro" id="IPR023273">
    <property type="entry name" value="RCMT_NOP2"/>
</dbReference>